<dbReference type="AlphaFoldDB" id="A0AAV7RFW9"/>
<dbReference type="Proteomes" id="UP001066276">
    <property type="component" value="Chromosome 5"/>
</dbReference>
<reference evidence="2" key="1">
    <citation type="journal article" date="2022" name="bioRxiv">
        <title>Sequencing and chromosome-scale assembly of the giantPleurodeles waltlgenome.</title>
        <authorList>
            <person name="Brown T."/>
            <person name="Elewa A."/>
            <person name="Iarovenko S."/>
            <person name="Subramanian E."/>
            <person name="Araus A.J."/>
            <person name="Petzold A."/>
            <person name="Susuki M."/>
            <person name="Suzuki K.-i.T."/>
            <person name="Hayashi T."/>
            <person name="Toyoda A."/>
            <person name="Oliveira C."/>
            <person name="Osipova E."/>
            <person name="Leigh N.D."/>
            <person name="Simon A."/>
            <person name="Yun M.H."/>
        </authorList>
    </citation>
    <scope>NUCLEOTIDE SEQUENCE</scope>
    <source>
        <strain evidence="2">20211129_DDA</strain>
        <tissue evidence="2">Liver</tissue>
    </source>
</reference>
<dbReference type="EMBL" id="JANPWB010000009">
    <property type="protein sequence ID" value="KAJ1149748.1"/>
    <property type="molecule type" value="Genomic_DNA"/>
</dbReference>
<proteinExistence type="predicted"/>
<evidence type="ECO:0000313" key="2">
    <source>
        <dbReference type="EMBL" id="KAJ1149748.1"/>
    </source>
</evidence>
<comment type="caution">
    <text evidence="2">The sequence shown here is derived from an EMBL/GenBank/DDBJ whole genome shotgun (WGS) entry which is preliminary data.</text>
</comment>
<evidence type="ECO:0000256" key="1">
    <source>
        <dbReference type="SAM" id="MobiDB-lite"/>
    </source>
</evidence>
<organism evidence="2 3">
    <name type="scientific">Pleurodeles waltl</name>
    <name type="common">Iberian ribbed newt</name>
    <dbReference type="NCBI Taxonomy" id="8319"/>
    <lineage>
        <taxon>Eukaryota</taxon>
        <taxon>Metazoa</taxon>
        <taxon>Chordata</taxon>
        <taxon>Craniata</taxon>
        <taxon>Vertebrata</taxon>
        <taxon>Euteleostomi</taxon>
        <taxon>Amphibia</taxon>
        <taxon>Batrachia</taxon>
        <taxon>Caudata</taxon>
        <taxon>Salamandroidea</taxon>
        <taxon>Salamandridae</taxon>
        <taxon>Pleurodelinae</taxon>
        <taxon>Pleurodeles</taxon>
    </lineage>
</organism>
<feature type="compositionally biased region" description="Basic and acidic residues" evidence="1">
    <location>
        <begin position="48"/>
        <end position="62"/>
    </location>
</feature>
<evidence type="ECO:0000313" key="3">
    <source>
        <dbReference type="Proteomes" id="UP001066276"/>
    </source>
</evidence>
<feature type="compositionally biased region" description="Low complexity" evidence="1">
    <location>
        <begin position="7"/>
        <end position="25"/>
    </location>
</feature>
<gene>
    <name evidence="2" type="ORF">NDU88_002553</name>
</gene>
<feature type="region of interest" description="Disordered" evidence="1">
    <location>
        <begin position="91"/>
        <end position="110"/>
    </location>
</feature>
<feature type="compositionally biased region" description="Basic and acidic residues" evidence="1">
    <location>
        <begin position="100"/>
        <end position="110"/>
    </location>
</feature>
<sequence>MGKAVTASAENAQSSQARNSSASRGRAGKDQWSAIIDVGRQNSPGCCSDKDRSQQPPREHAPLKAPSPELFLCSWDHGGRAAFRQDAVGVGTALPGKGRSTRERAHTLKA</sequence>
<feature type="region of interest" description="Disordered" evidence="1">
    <location>
        <begin position="1"/>
        <end position="66"/>
    </location>
</feature>
<protein>
    <submittedName>
        <fullName evidence="2">Uncharacterized protein</fullName>
    </submittedName>
</protein>
<accession>A0AAV7RFW9</accession>
<name>A0AAV7RFW9_PLEWA</name>
<keyword evidence="3" id="KW-1185">Reference proteome</keyword>